<organism evidence="1">
    <name type="scientific">marine sediment metagenome</name>
    <dbReference type="NCBI Taxonomy" id="412755"/>
    <lineage>
        <taxon>unclassified sequences</taxon>
        <taxon>metagenomes</taxon>
        <taxon>ecological metagenomes</taxon>
    </lineage>
</organism>
<comment type="caution">
    <text evidence="1">The sequence shown here is derived from an EMBL/GenBank/DDBJ whole genome shotgun (WGS) entry which is preliminary data.</text>
</comment>
<gene>
    <name evidence="1" type="ORF">LCGC14_1942280</name>
</gene>
<reference evidence="1" key="1">
    <citation type="journal article" date="2015" name="Nature">
        <title>Complex archaea that bridge the gap between prokaryotes and eukaryotes.</title>
        <authorList>
            <person name="Spang A."/>
            <person name="Saw J.H."/>
            <person name="Jorgensen S.L."/>
            <person name="Zaremba-Niedzwiedzka K."/>
            <person name="Martijn J."/>
            <person name="Lind A.E."/>
            <person name="van Eijk R."/>
            <person name="Schleper C."/>
            <person name="Guy L."/>
            <person name="Ettema T.J."/>
        </authorList>
    </citation>
    <scope>NUCLEOTIDE SEQUENCE</scope>
</reference>
<dbReference type="EMBL" id="LAZR01021040">
    <property type="protein sequence ID" value="KKL86685.1"/>
    <property type="molecule type" value="Genomic_DNA"/>
</dbReference>
<evidence type="ECO:0000313" key="1">
    <source>
        <dbReference type="EMBL" id="KKL86685.1"/>
    </source>
</evidence>
<proteinExistence type="predicted"/>
<dbReference type="AlphaFoldDB" id="A0A0F9HYA0"/>
<sequence length="59" mass="6705">MTKKTKSKHEEKLSKNQVKFIKNKVRKLGSVEAVEESYRLGDPVGKFASEYAKEVFSNG</sequence>
<accession>A0A0F9HYA0</accession>
<protein>
    <submittedName>
        <fullName evidence="1">Uncharacterized protein</fullName>
    </submittedName>
</protein>
<name>A0A0F9HYA0_9ZZZZ</name>